<dbReference type="Pfam" id="PF01609">
    <property type="entry name" value="DDE_Tnp_1"/>
    <property type="match status" value="1"/>
</dbReference>
<dbReference type="PANTHER" id="PTHR30007">
    <property type="entry name" value="PHP DOMAIN PROTEIN"/>
    <property type="match status" value="1"/>
</dbReference>
<evidence type="ECO:0000259" key="2">
    <source>
        <dbReference type="Pfam" id="PF01609"/>
    </source>
</evidence>
<evidence type="ECO:0000259" key="4">
    <source>
        <dbReference type="Pfam" id="PF13586"/>
    </source>
</evidence>
<dbReference type="Pfam" id="PF13340">
    <property type="entry name" value="DUF4096"/>
    <property type="match status" value="1"/>
</dbReference>
<keyword evidence="6" id="KW-1185">Reference proteome</keyword>
<sequence>MTNYPSDLSTKEYELLKPLLPELKPHPRRKWDWHLILNAIFYVLRGGCAWRLMPSDHVPWQTAYHYFRVWSLDGTWERINGSLRAQVRVASGRHPEPTAGIVDSQSAKTGRQGGECGFDGHKGVKGRKRFILTDTLGLVLKAKVLKADTHEGAGGIQLLQEAFPDFPTLLKLWVAQGFRGSFIDWVAANLPLEVEVSKGLGKPGEPGFVPAPRRWVIERTFAWLTGFRRLTRDFERFARTTEAIIYACMTRIMLARLAKIV</sequence>
<dbReference type="NCBIfam" id="NF033580">
    <property type="entry name" value="transpos_IS5_3"/>
    <property type="match status" value="1"/>
</dbReference>
<feature type="domain" description="Transposase IS4-like" evidence="2">
    <location>
        <begin position="96"/>
        <end position="185"/>
    </location>
</feature>
<dbReference type="InterPro" id="IPR025161">
    <property type="entry name" value="IS402-like_dom"/>
</dbReference>
<dbReference type="AlphaFoldDB" id="A0A399ESV1"/>
<dbReference type="GO" id="GO:0004803">
    <property type="term" value="F:transposase activity"/>
    <property type="evidence" value="ECO:0007669"/>
    <property type="project" value="InterPro"/>
</dbReference>
<comment type="caution">
    <text evidence="5">The sequence shown here is derived from an EMBL/GenBank/DDBJ whole genome shotgun (WGS) entry which is preliminary data.</text>
</comment>
<evidence type="ECO:0000256" key="1">
    <source>
        <dbReference type="SAM" id="MobiDB-lite"/>
    </source>
</evidence>
<dbReference type="Proteomes" id="UP000265341">
    <property type="component" value="Unassembled WGS sequence"/>
</dbReference>
<name>A0A399ESV1_9DEIN</name>
<dbReference type="InterPro" id="IPR002559">
    <property type="entry name" value="Transposase_11"/>
</dbReference>
<reference evidence="5 6" key="1">
    <citation type="submission" date="2018-08" db="EMBL/GenBank/DDBJ databases">
        <title>Meiothermus roseus NBRC 110900 genome sequencing project.</title>
        <authorList>
            <person name="Da Costa M.S."/>
            <person name="Albuquerque L."/>
            <person name="Raposo P."/>
            <person name="Froufe H.J.C."/>
            <person name="Barroso C.S."/>
            <person name="Egas C."/>
        </authorList>
    </citation>
    <scope>NUCLEOTIDE SEQUENCE [LARGE SCALE GENOMIC DNA]</scope>
    <source>
        <strain evidence="5 6">NBRC 110900</strain>
    </source>
</reference>
<feature type="domain" description="Transposase DDE" evidence="4">
    <location>
        <begin position="211"/>
        <end position="254"/>
    </location>
</feature>
<feature type="domain" description="Insertion element IS402-like" evidence="3">
    <location>
        <begin position="8"/>
        <end position="79"/>
    </location>
</feature>
<dbReference type="PANTHER" id="PTHR30007:SF0">
    <property type="entry name" value="TRANSPOSASE"/>
    <property type="match status" value="1"/>
</dbReference>
<evidence type="ECO:0000259" key="3">
    <source>
        <dbReference type="Pfam" id="PF13340"/>
    </source>
</evidence>
<dbReference type="GO" id="GO:0006313">
    <property type="term" value="P:DNA transposition"/>
    <property type="evidence" value="ECO:0007669"/>
    <property type="project" value="InterPro"/>
</dbReference>
<dbReference type="InterPro" id="IPR025668">
    <property type="entry name" value="Tnp_DDE_dom"/>
</dbReference>
<feature type="region of interest" description="Disordered" evidence="1">
    <location>
        <begin position="94"/>
        <end position="118"/>
    </location>
</feature>
<dbReference type="EMBL" id="QWLA01000017">
    <property type="protein sequence ID" value="RIH87684.1"/>
    <property type="molecule type" value="Genomic_DNA"/>
</dbReference>
<protein>
    <recommendedName>
        <fullName evidence="7">Transposase DDE domain protein</fullName>
    </recommendedName>
</protein>
<dbReference type="OrthoDB" id="26722at2"/>
<accession>A0A399ESV1</accession>
<gene>
    <name evidence="5" type="ORF">Mrose_01241</name>
</gene>
<evidence type="ECO:0008006" key="7">
    <source>
        <dbReference type="Google" id="ProtNLM"/>
    </source>
</evidence>
<dbReference type="GO" id="GO:0003677">
    <property type="term" value="F:DNA binding"/>
    <property type="evidence" value="ECO:0007669"/>
    <property type="project" value="InterPro"/>
</dbReference>
<evidence type="ECO:0000313" key="5">
    <source>
        <dbReference type="EMBL" id="RIH87684.1"/>
    </source>
</evidence>
<dbReference type="RefSeq" id="WP_119276559.1">
    <property type="nucleotide sequence ID" value="NZ_QWLA01000017.1"/>
</dbReference>
<proteinExistence type="predicted"/>
<dbReference type="Pfam" id="PF13586">
    <property type="entry name" value="DDE_Tnp_1_2"/>
    <property type="match status" value="1"/>
</dbReference>
<organism evidence="5 6">
    <name type="scientific">Calidithermus roseus</name>
    <dbReference type="NCBI Taxonomy" id="1644118"/>
    <lineage>
        <taxon>Bacteria</taxon>
        <taxon>Thermotogati</taxon>
        <taxon>Deinococcota</taxon>
        <taxon>Deinococci</taxon>
        <taxon>Thermales</taxon>
        <taxon>Thermaceae</taxon>
        <taxon>Calidithermus</taxon>
    </lineage>
</organism>
<evidence type="ECO:0000313" key="6">
    <source>
        <dbReference type="Proteomes" id="UP000265341"/>
    </source>
</evidence>